<dbReference type="EMBL" id="ML119819">
    <property type="protein sequence ID" value="RPA73504.1"/>
    <property type="molecule type" value="Genomic_DNA"/>
</dbReference>
<organism evidence="3 4">
    <name type="scientific">Ascobolus immersus RN42</name>
    <dbReference type="NCBI Taxonomy" id="1160509"/>
    <lineage>
        <taxon>Eukaryota</taxon>
        <taxon>Fungi</taxon>
        <taxon>Dikarya</taxon>
        <taxon>Ascomycota</taxon>
        <taxon>Pezizomycotina</taxon>
        <taxon>Pezizomycetes</taxon>
        <taxon>Pezizales</taxon>
        <taxon>Ascobolaceae</taxon>
        <taxon>Ascobolus</taxon>
    </lineage>
</organism>
<feature type="transmembrane region" description="Helical" evidence="2">
    <location>
        <begin position="807"/>
        <end position="828"/>
    </location>
</feature>
<proteinExistence type="predicted"/>
<evidence type="ECO:0000256" key="1">
    <source>
        <dbReference type="SAM" id="MobiDB-lite"/>
    </source>
</evidence>
<feature type="region of interest" description="Disordered" evidence="1">
    <location>
        <begin position="96"/>
        <end position="163"/>
    </location>
</feature>
<keyword evidence="4" id="KW-1185">Reference proteome</keyword>
<feature type="transmembrane region" description="Helical" evidence="2">
    <location>
        <begin position="840"/>
        <end position="861"/>
    </location>
</feature>
<feature type="region of interest" description="Disordered" evidence="1">
    <location>
        <begin position="284"/>
        <end position="382"/>
    </location>
</feature>
<dbReference type="AlphaFoldDB" id="A0A3N4HV27"/>
<reference evidence="3 4" key="1">
    <citation type="journal article" date="2018" name="Nat. Ecol. Evol.">
        <title>Pezizomycetes genomes reveal the molecular basis of ectomycorrhizal truffle lifestyle.</title>
        <authorList>
            <person name="Murat C."/>
            <person name="Payen T."/>
            <person name="Noel B."/>
            <person name="Kuo A."/>
            <person name="Morin E."/>
            <person name="Chen J."/>
            <person name="Kohler A."/>
            <person name="Krizsan K."/>
            <person name="Balestrini R."/>
            <person name="Da Silva C."/>
            <person name="Montanini B."/>
            <person name="Hainaut M."/>
            <person name="Levati E."/>
            <person name="Barry K.W."/>
            <person name="Belfiori B."/>
            <person name="Cichocki N."/>
            <person name="Clum A."/>
            <person name="Dockter R.B."/>
            <person name="Fauchery L."/>
            <person name="Guy J."/>
            <person name="Iotti M."/>
            <person name="Le Tacon F."/>
            <person name="Lindquist E.A."/>
            <person name="Lipzen A."/>
            <person name="Malagnac F."/>
            <person name="Mello A."/>
            <person name="Molinier V."/>
            <person name="Miyauchi S."/>
            <person name="Poulain J."/>
            <person name="Riccioni C."/>
            <person name="Rubini A."/>
            <person name="Sitrit Y."/>
            <person name="Splivallo R."/>
            <person name="Traeger S."/>
            <person name="Wang M."/>
            <person name="Zifcakova L."/>
            <person name="Wipf D."/>
            <person name="Zambonelli A."/>
            <person name="Paolocci F."/>
            <person name="Nowrousian M."/>
            <person name="Ottonello S."/>
            <person name="Baldrian P."/>
            <person name="Spatafora J.W."/>
            <person name="Henrissat B."/>
            <person name="Nagy L.G."/>
            <person name="Aury J.M."/>
            <person name="Wincker P."/>
            <person name="Grigoriev I.V."/>
            <person name="Bonfante P."/>
            <person name="Martin F.M."/>
        </authorList>
    </citation>
    <scope>NUCLEOTIDE SEQUENCE [LARGE SCALE GENOMIC DNA]</scope>
    <source>
        <strain evidence="3 4">RN42</strain>
    </source>
</reference>
<feature type="compositionally biased region" description="Polar residues" evidence="1">
    <location>
        <begin position="694"/>
        <end position="716"/>
    </location>
</feature>
<feature type="compositionally biased region" description="Polar residues" evidence="1">
    <location>
        <begin position="111"/>
        <end position="141"/>
    </location>
</feature>
<name>A0A3N4HV27_ASCIM</name>
<keyword evidence="2" id="KW-0812">Transmembrane</keyword>
<evidence type="ECO:0000313" key="3">
    <source>
        <dbReference type="EMBL" id="RPA73504.1"/>
    </source>
</evidence>
<dbReference type="Proteomes" id="UP000275078">
    <property type="component" value="Unassembled WGS sequence"/>
</dbReference>
<protein>
    <submittedName>
        <fullName evidence="3">Uncharacterized protein</fullName>
    </submittedName>
</protein>
<sequence>METDSDAPHYASRSDSDHEREDMEINKLADQICKAAQPWMDVFLNHEFERRATPDLEMPATGSRHVDQVTYDRVMELMGEGWSLAESKLKRRLKHLQRDPPNNRRHNPNPTVSALTEESRRTPIQSSRHAPTSPTASNLRSANRGLTKPRNKRKNADSDAEGCKDLDTTETCECPFRLHSSLMGDHTCVKAVFSGDTPLRDCRSHVRSALRAHFCAHCHQRYGGSTDKNKHEKICKNVPESSRAQLRMTAEEQRDFERVMKWGVTKEEMDEVLQNVCRRAGANECSCRSSGDEESHSAKRIRGTSVPGDKCTSFSAHNSLRGQPGSSSDSESDGMGSCSSDSATSGTLATSVSGASDPDGSRHHQRTTSHNNSMPAIRTEMSPNRGIDRHHQAVHNQHITYHTAHMGFELEFQNSNSNNTSATVAAAPPLIGPIVDTSFVIEPDGNSLWDAISQDADVDLFGQDFEASYNTSSGGDYRIQDMSGMFSMPDPTLDVRWLRNTATSPQIQIPSGFFDIQGTSPRADIFQFSGPTETRMVLADHTRATQDAVISLNEQKFRRRLCCGIASDFHVCSTKRTLLCSSRRPIQEDFTILLPKGRWFKDLVSENDRQRSLHFILHVDHPRSHPVGCFDLHASAASPVEIGTCDKDFPSRHTSSHICQNHCCNSKEGIMRSRLRLNTPRVISIGSSATEKSSTEISVSRFSDTRIGSNNSTDESGNIHDDSDILELKRLLQILGKNEQHEQPESELKLLSSKPRTARSSPDIVEASFRSWFIRHVQGNLQKPELLNRKKTHRQLTFVEFDFKSDWHWIVLWIFMIISLFLFLRAILLTMKGLSFLYPYCWHGYTFQLVVFFSCFMVIFVRENISTLRRAWGP</sequence>
<gene>
    <name evidence="3" type="ORF">BJ508DRAFT_419022</name>
</gene>
<feature type="compositionally biased region" description="Low complexity" evidence="1">
    <location>
        <begin position="325"/>
        <end position="342"/>
    </location>
</feature>
<evidence type="ECO:0000256" key="2">
    <source>
        <dbReference type="SAM" id="Phobius"/>
    </source>
</evidence>
<keyword evidence="2" id="KW-0472">Membrane</keyword>
<feature type="region of interest" description="Disordered" evidence="1">
    <location>
        <begin position="694"/>
        <end position="720"/>
    </location>
</feature>
<feature type="compositionally biased region" description="Basic and acidic residues" evidence="1">
    <location>
        <begin position="12"/>
        <end position="22"/>
    </location>
</feature>
<feature type="compositionally biased region" description="Polar residues" evidence="1">
    <location>
        <begin position="343"/>
        <end position="354"/>
    </location>
</feature>
<accession>A0A3N4HV27</accession>
<evidence type="ECO:0000313" key="4">
    <source>
        <dbReference type="Proteomes" id="UP000275078"/>
    </source>
</evidence>
<feature type="compositionally biased region" description="Polar residues" evidence="1">
    <location>
        <begin position="312"/>
        <end position="321"/>
    </location>
</feature>
<feature type="region of interest" description="Disordered" evidence="1">
    <location>
        <begin position="1"/>
        <end position="22"/>
    </location>
</feature>
<feature type="compositionally biased region" description="Basic and acidic residues" evidence="1">
    <location>
        <begin position="154"/>
        <end position="163"/>
    </location>
</feature>
<keyword evidence="2" id="KW-1133">Transmembrane helix</keyword>